<feature type="compositionally biased region" description="Basic and acidic residues" evidence="2">
    <location>
        <begin position="546"/>
        <end position="558"/>
    </location>
</feature>
<keyword evidence="1" id="KW-0175">Coiled coil</keyword>
<feature type="region of interest" description="Disordered" evidence="2">
    <location>
        <begin position="949"/>
        <end position="968"/>
    </location>
</feature>
<dbReference type="GeneID" id="106748108"/>
<feature type="compositionally biased region" description="Low complexity" evidence="2">
    <location>
        <begin position="375"/>
        <end position="393"/>
    </location>
</feature>
<accession>A0A6P3XV90</accession>
<feature type="region of interest" description="Disordered" evidence="2">
    <location>
        <begin position="764"/>
        <end position="820"/>
    </location>
</feature>
<feature type="compositionally biased region" description="Low complexity" evidence="2">
    <location>
        <begin position="203"/>
        <end position="223"/>
    </location>
</feature>
<dbReference type="CTD" id="36455"/>
<feature type="compositionally biased region" description="Polar residues" evidence="2">
    <location>
        <begin position="680"/>
        <end position="689"/>
    </location>
</feature>
<evidence type="ECO:0000256" key="2">
    <source>
        <dbReference type="SAM" id="MobiDB-lite"/>
    </source>
</evidence>
<dbReference type="Proteomes" id="UP000515204">
    <property type="component" value="Unplaced"/>
</dbReference>
<feature type="compositionally biased region" description="Polar residues" evidence="2">
    <location>
        <begin position="786"/>
        <end position="797"/>
    </location>
</feature>
<organism evidence="3 4">
    <name type="scientific">Dinoponera quadriceps</name>
    <name type="common">South American ant</name>
    <dbReference type="NCBI Taxonomy" id="609295"/>
    <lineage>
        <taxon>Eukaryota</taxon>
        <taxon>Metazoa</taxon>
        <taxon>Ecdysozoa</taxon>
        <taxon>Arthropoda</taxon>
        <taxon>Hexapoda</taxon>
        <taxon>Insecta</taxon>
        <taxon>Pterygota</taxon>
        <taxon>Neoptera</taxon>
        <taxon>Endopterygota</taxon>
        <taxon>Hymenoptera</taxon>
        <taxon>Apocrita</taxon>
        <taxon>Aculeata</taxon>
        <taxon>Formicoidea</taxon>
        <taxon>Formicidae</taxon>
        <taxon>Ponerinae</taxon>
        <taxon>Ponerini</taxon>
        <taxon>Dinoponera</taxon>
    </lineage>
</organism>
<name>A0A6P3XV90_DINQU</name>
<evidence type="ECO:0000313" key="3">
    <source>
        <dbReference type="Proteomes" id="UP000515204"/>
    </source>
</evidence>
<evidence type="ECO:0000313" key="4">
    <source>
        <dbReference type="RefSeq" id="XP_014481813.1"/>
    </source>
</evidence>
<gene>
    <name evidence="4" type="primary">LOC106748108</name>
</gene>
<feature type="region of interest" description="Disordered" evidence="2">
    <location>
        <begin position="666"/>
        <end position="689"/>
    </location>
</feature>
<feature type="coiled-coil region" evidence="1">
    <location>
        <begin position="33"/>
        <end position="92"/>
    </location>
</feature>
<feature type="region of interest" description="Disordered" evidence="2">
    <location>
        <begin position="191"/>
        <end position="260"/>
    </location>
</feature>
<feature type="compositionally biased region" description="Low complexity" evidence="2">
    <location>
        <begin position="504"/>
        <end position="515"/>
    </location>
</feature>
<feature type="region of interest" description="Disordered" evidence="2">
    <location>
        <begin position="292"/>
        <end position="578"/>
    </location>
</feature>
<reference evidence="4" key="1">
    <citation type="submission" date="2025-08" db="UniProtKB">
        <authorList>
            <consortium name="RefSeq"/>
        </authorList>
    </citation>
    <scope>IDENTIFICATION</scope>
</reference>
<feature type="compositionally biased region" description="Basic and acidic residues" evidence="2">
    <location>
        <begin position="292"/>
        <end position="334"/>
    </location>
</feature>
<dbReference type="OrthoDB" id="1938039at2759"/>
<dbReference type="KEGG" id="dqu:106748108"/>
<dbReference type="AlphaFoldDB" id="A0A6P3XV90"/>
<keyword evidence="3" id="KW-1185">Reference proteome</keyword>
<feature type="compositionally biased region" description="Basic and acidic residues" evidence="2">
    <location>
        <begin position="471"/>
        <end position="490"/>
    </location>
</feature>
<feature type="compositionally biased region" description="Basic and acidic residues" evidence="2">
    <location>
        <begin position="516"/>
        <end position="532"/>
    </location>
</feature>
<evidence type="ECO:0000256" key="1">
    <source>
        <dbReference type="SAM" id="Coils"/>
    </source>
</evidence>
<sequence>MEENIDIYMDLPDFDLTKSNINDQSKTDNACNCEELKKKFNSLTSEFENMKKINQNLETNLASLLKTAKVEIARKDKTIEELRNQLDNAAFRRNNRSLHFSTFRSYQHNAITEMYETSVMNSEENTFMSQQIESHYTEYKSRKPQNNTDQIPVTVFGERLHKRIMDDKREEKRLRALSKLSSETNVNKIPEECIVESDKENGSESSINNNANESNAIARNSNSGTSYKKDSGKRLNEENDTCKNKRLKTEDNEDRKDYDTDYNRTAQCDMKDDLTKLEDQLCVMYSYKKDQVPLETKHRASSEYRDTRQARSCRNEWRREERTSSTKDYDDARASKGSVDNSRNHRTASNERLNSDNQHDNYINGYRKNDYRHGSSSSRSYSKSKSDYESSSSRRLREKSSRTYRDRKYDDYKYDSRHKSDRSRRGYDSKETGDVRTRYSSRDRGNLRDKLRHTTSDVEDRENKSSSYKSNKYDDRRLKETAANDSEDKRSHRGSKAAIEIDPRTSSNRTVVNTTVDHDVGSAEQHSAKNEPRASASFAESTCATDESKDNTRDRSNLEEGEILESPHPSPEKKCDSAKISTARVIEENVADLQTEGANEDAPVDIQTTYVKSGGSGQILENSTVITKKLGEMTETDARQTEAAVPVSQGDAEDTVHVETTWLNPAGERAATTDGRNDSDMSNQNSGGNATDYIILDALAIEEVYSNNNDVDDCKNCIDENLRDYSNDGFQARLEEMYDFSNESAVRSEEMGDSNAEGTVVEVDKVDNPGTNNDVCQTDREDVQSSKDTTQVETNCDNVDKGEVVPGGNETSHQVPDKSNDEVSRACLDDHNYVRDAVIDASVLDTSVPDASVSDAFVPNVSVSDAFVPDTTASALECREPLSSTTMPKESETEETVNNQSVDVKKITLSAMKNKKDRNSKAVVISRRRKAVTLSDNNASMTVLVNTDSTRPSLVDNPVDDKSDSVSKPRACKLVRTVKPPCK</sequence>
<dbReference type="RefSeq" id="XP_014481813.1">
    <property type="nucleotide sequence ID" value="XM_014626327.1"/>
</dbReference>
<feature type="compositionally biased region" description="Basic and acidic residues" evidence="2">
    <location>
        <begin position="398"/>
        <end position="464"/>
    </location>
</feature>
<feature type="compositionally biased region" description="Basic and acidic residues" evidence="2">
    <location>
        <begin position="227"/>
        <end position="260"/>
    </location>
</feature>
<protein>
    <submittedName>
        <fullName evidence="4">Uncharacterized protein LOC106748108</fullName>
    </submittedName>
</protein>
<proteinExistence type="predicted"/>